<dbReference type="InterPro" id="IPR004360">
    <property type="entry name" value="Glyas_Fos-R_dOase_dom"/>
</dbReference>
<dbReference type="Proteomes" id="UP001256827">
    <property type="component" value="Chromosome"/>
</dbReference>
<organism evidence="2 3">
    <name type="scientific">Brevibacillus brevis</name>
    <name type="common">Bacillus brevis</name>
    <dbReference type="NCBI Taxonomy" id="1393"/>
    <lineage>
        <taxon>Bacteria</taxon>
        <taxon>Bacillati</taxon>
        <taxon>Bacillota</taxon>
        <taxon>Bacilli</taxon>
        <taxon>Bacillales</taxon>
        <taxon>Paenibacillaceae</taxon>
        <taxon>Brevibacillus</taxon>
    </lineage>
</organism>
<dbReference type="RefSeq" id="WP_310765249.1">
    <property type="nucleotide sequence ID" value="NZ_CP134050.1"/>
</dbReference>
<evidence type="ECO:0000313" key="3">
    <source>
        <dbReference type="Proteomes" id="UP001256827"/>
    </source>
</evidence>
<dbReference type="EMBL" id="CP134050">
    <property type="protein sequence ID" value="WNC13697.1"/>
    <property type="molecule type" value="Genomic_DNA"/>
</dbReference>
<protein>
    <submittedName>
        <fullName evidence="2">VOC family protein</fullName>
    </submittedName>
</protein>
<dbReference type="Pfam" id="PF00903">
    <property type="entry name" value="Glyoxalase"/>
    <property type="match status" value="1"/>
</dbReference>
<feature type="domain" description="VOC" evidence="1">
    <location>
        <begin position="2"/>
        <end position="116"/>
    </location>
</feature>
<proteinExistence type="predicted"/>
<evidence type="ECO:0000313" key="2">
    <source>
        <dbReference type="EMBL" id="WNC13697.1"/>
    </source>
</evidence>
<sequence length="213" mass="24015">MNIRRLTLQTSMLEEMKCFYGNVLQFPMTEEGADSITMAAGSTLLTFQKKSEEKPFYHFAFGISEHAFDSCYRRLKEHSCLLANQTGVEIDISYMWKGKQVYFEDPEGNIGEVLAFSGAPGTRWLSVQEIGLPVENVSDALTRLAPLPNEYEQESESFTFYGDPQGVLVLVSKHRPWYPTDRGATVHPVEIEVEGATGEILQLPGYPYRITCP</sequence>
<reference evidence="2 3" key="1">
    <citation type="submission" date="2023-09" db="EMBL/GenBank/DDBJ databases">
        <title>Complete Genome and Methylome dissection of Bacillus brevis NEB573 original source of BbsI restriction endonuclease.</title>
        <authorList>
            <person name="Fomenkov A."/>
            <person name="Roberts R.D."/>
        </authorList>
    </citation>
    <scope>NUCLEOTIDE SEQUENCE [LARGE SCALE GENOMIC DNA]</scope>
    <source>
        <strain evidence="2 3">NEB573</strain>
    </source>
</reference>
<accession>A0ABY9T1I2</accession>
<dbReference type="Gene3D" id="3.10.180.10">
    <property type="entry name" value="2,3-Dihydroxybiphenyl 1,2-Dioxygenase, domain 1"/>
    <property type="match status" value="1"/>
</dbReference>
<dbReference type="PROSITE" id="PS51819">
    <property type="entry name" value="VOC"/>
    <property type="match status" value="1"/>
</dbReference>
<keyword evidence="3" id="KW-1185">Reference proteome</keyword>
<gene>
    <name evidence="2" type="ORF">RGB73_23885</name>
</gene>
<evidence type="ECO:0000259" key="1">
    <source>
        <dbReference type="PROSITE" id="PS51819"/>
    </source>
</evidence>
<name>A0ABY9T1I2_BREBE</name>
<dbReference type="SUPFAM" id="SSF54593">
    <property type="entry name" value="Glyoxalase/Bleomycin resistance protein/Dihydroxybiphenyl dioxygenase"/>
    <property type="match status" value="1"/>
</dbReference>
<dbReference type="InterPro" id="IPR037523">
    <property type="entry name" value="VOC_core"/>
</dbReference>
<dbReference type="InterPro" id="IPR029068">
    <property type="entry name" value="Glyas_Bleomycin-R_OHBP_Dase"/>
</dbReference>